<accession>A0ABD0LH27</accession>
<organism evidence="1 2">
    <name type="scientific">Batillaria attramentaria</name>
    <dbReference type="NCBI Taxonomy" id="370345"/>
    <lineage>
        <taxon>Eukaryota</taxon>
        <taxon>Metazoa</taxon>
        <taxon>Spiralia</taxon>
        <taxon>Lophotrochozoa</taxon>
        <taxon>Mollusca</taxon>
        <taxon>Gastropoda</taxon>
        <taxon>Caenogastropoda</taxon>
        <taxon>Sorbeoconcha</taxon>
        <taxon>Cerithioidea</taxon>
        <taxon>Batillariidae</taxon>
        <taxon>Batillaria</taxon>
    </lineage>
</organism>
<reference evidence="1 2" key="1">
    <citation type="journal article" date="2023" name="Sci. Data">
        <title>Genome assembly of the Korean intertidal mud-creeper Batillaria attramentaria.</title>
        <authorList>
            <person name="Patra A.K."/>
            <person name="Ho P.T."/>
            <person name="Jun S."/>
            <person name="Lee S.J."/>
            <person name="Kim Y."/>
            <person name="Won Y.J."/>
        </authorList>
    </citation>
    <scope>NUCLEOTIDE SEQUENCE [LARGE SCALE GENOMIC DNA]</scope>
    <source>
        <strain evidence="1">Wonlab-2016</strain>
    </source>
</reference>
<proteinExistence type="predicted"/>
<dbReference type="Proteomes" id="UP001519460">
    <property type="component" value="Unassembled WGS sequence"/>
</dbReference>
<sequence>MRLVCRVGMSSLGPILGAPGLLAVKENPGNLVITSSLSRSLTRANAGDGRTLKLSIPPKYLEVRKYSVWEENVNEEDHFHVGGEEKHIVERGEKDWQKSLDECTTEETLAEITQTPDLSPQEIGPWPPGRNCGATMSLQQERRHQRQTERHVVAPKTCRLSPAELRAPQEPLQLETASVL</sequence>
<dbReference type="EMBL" id="JACVVK020000048">
    <property type="protein sequence ID" value="KAK7498857.1"/>
    <property type="molecule type" value="Genomic_DNA"/>
</dbReference>
<comment type="caution">
    <text evidence="1">The sequence shown here is derived from an EMBL/GenBank/DDBJ whole genome shotgun (WGS) entry which is preliminary data.</text>
</comment>
<evidence type="ECO:0000313" key="2">
    <source>
        <dbReference type="Proteomes" id="UP001519460"/>
    </source>
</evidence>
<dbReference type="AlphaFoldDB" id="A0ABD0LH27"/>
<keyword evidence="2" id="KW-1185">Reference proteome</keyword>
<name>A0ABD0LH27_9CAEN</name>
<evidence type="ECO:0000313" key="1">
    <source>
        <dbReference type="EMBL" id="KAK7498857.1"/>
    </source>
</evidence>
<gene>
    <name evidence="1" type="ORF">BaRGS_00009949</name>
</gene>
<protein>
    <submittedName>
        <fullName evidence="1">Uncharacterized protein</fullName>
    </submittedName>
</protein>